<protein>
    <submittedName>
        <fullName evidence="1">Uncharacterized protein</fullName>
    </submittedName>
</protein>
<dbReference type="Proteomes" id="UP000295164">
    <property type="component" value="Unassembled WGS sequence"/>
</dbReference>
<dbReference type="OrthoDB" id="765575at2"/>
<sequence>MPDNTQGNIVPPVVAPSSQETVHFDLYKIAQTDEPITVNVIPGDTGQLSQTDISVDGSPIVSNQQGAINGCAIGTNNSLRGQFLNVVTTVTDMPGDTMETSFRFELNGGLQPYKYSMAKTVQSVGETVIYRIKIFFTIH</sequence>
<evidence type="ECO:0000313" key="2">
    <source>
        <dbReference type="Proteomes" id="UP000295164"/>
    </source>
</evidence>
<organism evidence="1 2">
    <name type="scientific">Flaviaesturariibacter aridisoli</name>
    <dbReference type="NCBI Taxonomy" id="2545761"/>
    <lineage>
        <taxon>Bacteria</taxon>
        <taxon>Pseudomonadati</taxon>
        <taxon>Bacteroidota</taxon>
        <taxon>Chitinophagia</taxon>
        <taxon>Chitinophagales</taxon>
        <taxon>Chitinophagaceae</taxon>
        <taxon>Flaviaestuariibacter</taxon>
    </lineage>
</organism>
<name>A0A4R4E0F1_9BACT</name>
<evidence type="ECO:0000313" key="1">
    <source>
        <dbReference type="EMBL" id="TCZ67496.1"/>
    </source>
</evidence>
<accession>A0A4R4E0F1</accession>
<keyword evidence="2" id="KW-1185">Reference proteome</keyword>
<proteinExistence type="predicted"/>
<dbReference type="EMBL" id="SKFH01000034">
    <property type="protein sequence ID" value="TCZ67496.1"/>
    <property type="molecule type" value="Genomic_DNA"/>
</dbReference>
<gene>
    <name evidence="1" type="ORF">E0486_15565</name>
</gene>
<dbReference type="RefSeq" id="WP_131853443.1">
    <property type="nucleotide sequence ID" value="NZ_SKFH01000034.1"/>
</dbReference>
<reference evidence="1 2" key="1">
    <citation type="submission" date="2019-03" db="EMBL/GenBank/DDBJ databases">
        <authorList>
            <person name="Kim M.K.M."/>
        </authorList>
    </citation>
    <scope>NUCLEOTIDE SEQUENCE [LARGE SCALE GENOMIC DNA]</scope>
    <source>
        <strain evidence="1 2">17J68-15</strain>
    </source>
</reference>
<dbReference type="AlphaFoldDB" id="A0A4R4E0F1"/>
<comment type="caution">
    <text evidence="1">The sequence shown here is derived from an EMBL/GenBank/DDBJ whole genome shotgun (WGS) entry which is preliminary data.</text>
</comment>